<feature type="region of interest" description="Disordered" evidence="7">
    <location>
        <begin position="1"/>
        <end position="30"/>
    </location>
</feature>
<dbReference type="PANTHER" id="PTHR43390">
    <property type="entry name" value="SIGNAL PEPTIDASE I"/>
    <property type="match status" value="1"/>
</dbReference>
<keyword evidence="6" id="KW-0472">Membrane</keyword>
<protein>
    <recommendedName>
        <fullName evidence="4 6">Signal peptidase I</fullName>
        <ecNumber evidence="4 6">3.4.21.89</ecNumber>
    </recommendedName>
</protein>
<accession>A0ABY6PPP3</accession>
<keyword evidence="10" id="KW-1185">Reference proteome</keyword>
<dbReference type="InterPro" id="IPR000223">
    <property type="entry name" value="Pept_S26A_signal_pept_1"/>
</dbReference>
<dbReference type="Gene3D" id="2.10.109.10">
    <property type="entry name" value="Umud Fragment, subunit A"/>
    <property type="match status" value="1"/>
</dbReference>
<dbReference type="PANTHER" id="PTHR43390:SF1">
    <property type="entry name" value="CHLOROPLAST PROCESSING PEPTIDASE"/>
    <property type="match status" value="1"/>
</dbReference>
<dbReference type="Proteomes" id="UP001164963">
    <property type="component" value="Chromosome"/>
</dbReference>
<dbReference type="SUPFAM" id="SSF51306">
    <property type="entry name" value="LexA/Signal peptidase"/>
    <property type="match status" value="1"/>
</dbReference>
<dbReference type="InterPro" id="IPR019533">
    <property type="entry name" value="Peptidase_S26"/>
</dbReference>
<evidence type="ECO:0000256" key="1">
    <source>
        <dbReference type="ARBA" id="ARBA00000677"/>
    </source>
</evidence>
<comment type="subcellular location">
    <subcellularLocation>
        <location evidence="2">Cell membrane</location>
        <topology evidence="2">Single-pass type II membrane protein</topology>
    </subcellularLocation>
    <subcellularLocation>
        <location evidence="6">Membrane</location>
        <topology evidence="6">Single-pass type II membrane protein</topology>
    </subcellularLocation>
</comment>
<evidence type="ECO:0000313" key="10">
    <source>
        <dbReference type="Proteomes" id="UP001164963"/>
    </source>
</evidence>
<evidence type="ECO:0000256" key="6">
    <source>
        <dbReference type="RuleBase" id="RU362042"/>
    </source>
</evidence>
<evidence type="ECO:0000256" key="5">
    <source>
        <dbReference type="ARBA" id="ARBA00022801"/>
    </source>
</evidence>
<name>A0ABY6PPP3_9ACTN</name>
<evidence type="ECO:0000256" key="4">
    <source>
        <dbReference type="ARBA" id="ARBA00013208"/>
    </source>
</evidence>
<dbReference type="RefSeq" id="WP_265540658.1">
    <property type="nucleotide sequence ID" value="NZ_CP098740.1"/>
</dbReference>
<keyword evidence="5 6" id="KW-0378">Hydrolase</keyword>
<keyword evidence="6" id="KW-1133">Transmembrane helix</keyword>
<evidence type="ECO:0000313" key="9">
    <source>
        <dbReference type="EMBL" id="UZK54173.1"/>
    </source>
</evidence>
<evidence type="ECO:0000259" key="8">
    <source>
        <dbReference type="Pfam" id="PF10502"/>
    </source>
</evidence>
<evidence type="ECO:0000256" key="7">
    <source>
        <dbReference type="SAM" id="MobiDB-lite"/>
    </source>
</evidence>
<organism evidence="9 10">
    <name type="scientific">Streptomyces drozdowiczii</name>
    <dbReference type="NCBI Taxonomy" id="202862"/>
    <lineage>
        <taxon>Bacteria</taxon>
        <taxon>Bacillati</taxon>
        <taxon>Actinomycetota</taxon>
        <taxon>Actinomycetes</taxon>
        <taxon>Kitasatosporales</taxon>
        <taxon>Streptomycetaceae</taxon>
        <taxon>Streptomyces</taxon>
    </lineage>
</organism>
<reference evidence="9" key="1">
    <citation type="journal article" date="2022" name="Front. Microbiol.">
        <title>Mirubactin C rescues the lethal effect of cell wall biosynthesis mutations in Bacillus subtilis.</title>
        <authorList>
            <person name="Kepplinger B."/>
            <person name="Wen X."/>
            <person name="Tyler A.R."/>
            <person name="Kim B.Y."/>
            <person name="Brown J."/>
            <person name="Banks P."/>
            <person name="Dashti Y."/>
            <person name="Mackenzie E.S."/>
            <person name="Wills C."/>
            <person name="Kawai Y."/>
            <person name="Waldron K.J."/>
            <person name="Allenby N.E.E."/>
            <person name="Wu L.J."/>
            <person name="Hall M.J."/>
            <person name="Errington J."/>
        </authorList>
    </citation>
    <scope>NUCLEOTIDE SEQUENCE</scope>
    <source>
        <strain evidence="9">MDA8-470</strain>
    </source>
</reference>
<proteinExistence type="inferred from homology"/>
<comment type="catalytic activity">
    <reaction evidence="1 6">
        <text>Cleavage of hydrophobic, N-terminal signal or leader sequences from secreted and periplasmic proteins.</text>
        <dbReference type="EC" id="3.4.21.89"/>
    </reaction>
</comment>
<dbReference type="CDD" id="cd06530">
    <property type="entry name" value="S26_SPase_I"/>
    <property type="match status" value="1"/>
</dbReference>
<dbReference type="GO" id="GO:0009003">
    <property type="term" value="F:signal peptidase activity"/>
    <property type="evidence" value="ECO:0007669"/>
    <property type="project" value="UniProtKB-EC"/>
</dbReference>
<dbReference type="NCBIfam" id="TIGR02227">
    <property type="entry name" value="sigpep_I_bact"/>
    <property type="match status" value="1"/>
</dbReference>
<keyword evidence="6" id="KW-0645">Protease</keyword>
<dbReference type="Pfam" id="PF10502">
    <property type="entry name" value="Peptidase_S26"/>
    <property type="match status" value="1"/>
</dbReference>
<evidence type="ECO:0000256" key="3">
    <source>
        <dbReference type="ARBA" id="ARBA00009370"/>
    </source>
</evidence>
<dbReference type="PROSITE" id="PS00761">
    <property type="entry name" value="SPASE_I_3"/>
    <property type="match status" value="1"/>
</dbReference>
<gene>
    <name evidence="9" type="primary">lepB</name>
    <name evidence="9" type="ORF">NEH16_08475</name>
</gene>
<feature type="domain" description="Peptidase S26" evidence="8">
    <location>
        <begin position="51"/>
        <end position="233"/>
    </location>
</feature>
<dbReference type="EMBL" id="CP098740">
    <property type="protein sequence ID" value="UZK54173.1"/>
    <property type="molecule type" value="Genomic_DNA"/>
</dbReference>
<evidence type="ECO:0000256" key="2">
    <source>
        <dbReference type="ARBA" id="ARBA00004401"/>
    </source>
</evidence>
<dbReference type="InterPro" id="IPR036286">
    <property type="entry name" value="LexA/Signal_pep-like_sf"/>
</dbReference>
<dbReference type="PRINTS" id="PR00727">
    <property type="entry name" value="LEADERPTASE"/>
</dbReference>
<feature type="transmembrane region" description="Helical" evidence="6">
    <location>
        <begin position="47"/>
        <end position="70"/>
    </location>
</feature>
<dbReference type="EC" id="3.4.21.89" evidence="4 6"/>
<comment type="similarity">
    <text evidence="3 6">Belongs to the peptidase S26 family.</text>
</comment>
<keyword evidence="6" id="KW-0812">Transmembrane</keyword>
<sequence>MDTQAELQERDPSSAPDTGPGEGSRSSRVRDRLTGPLSWRLSWRGTLGVGAVCAVFVLLFSTFVVQPFLIPSGSMERTLRVGDRVLVNKLAYRFGGEPRRGDVVVFDGTGSFVREGAAQNPVTALLRGAAASLGLAEPAETDFVKRVVGVGGDRVVCCDARGRIEVNGRPLDEDYLFPGDAPSEVPFDIVVPEGALWMMGDHRSRSRDSRDHLGEPGGGVVPVERVIGRVDWFGWPLGRVGSLPGTSAFDSVPAPGPSHG</sequence>
<dbReference type="InterPro" id="IPR019758">
    <property type="entry name" value="Pept_S26A_signal_pept_1_CS"/>
</dbReference>